<dbReference type="Pfam" id="PF04564">
    <property type="entry name" value="U-box"/>
    <property type="match status" value="1"/>
</dbReference>
<evidence type="ECO:0000313" key="6">
    <source>
        <dbReference type="EMBL" id="GKU94497.1"/>
    </source>
</evidence>
<name>A0AAV5I6D5_9ROSI</name>
<dbReference type="InterPro" id="IPR003613">
    <property type="entry name" value="Ubox_domain"/>
</dbReference>
<dbReference type="Gene3D" id="3.30.40.10">
    <property type="entry name" value="Zinc/RING finger domain, C3HC4 (zinc finger)"/>
    <property type="match status" value="1"/>
</dbReference>
<evidence type="ECO:0000256" key="4">
    <source>
        <dbReference type="SAM" id="MobiDB-lite"/>
    </source>
</evidence>
<dbReference type="PANTHER" id="PTHR23315">
    <property type="entry name" value="U BOX DOMAIN-CONTAINING"/>
    <property type="match status" value="1"/>
</dbReference>
<dbReference type="PANTHER" id="PTHR23315:SF240">
    <property type="entry name" value="U-BOX DOMAIN-CONTAINING PROTEIN 5"/>
    <property type="match status" value="1"/>
</dbReference>
<gene>
    <name evidence="6" type="ORF">SLEP1_g7991</name>
</gene>
<evidence type="ECO:0000256" key="1">
    <source>
        <dbReference type="ARBA" id="ARBA00004906"/>
    </source>
</evidence>
<feature type="region of interest" description="Disordered" evidence="4">
    <location>
        <begin position="223"/>
        <end position="242"/>
    </location>
</feature>
<comment type="pathway">
    <text evidence="1">Protein modification; protein ubiquitination.</text>
</comment>
<organism evidence="6 7">
    <name type="scientific">Rubroshorea leprosula</name>
    <dbReference type="NCBI Taxonomy" id="152421"/>
    <lineage>
        <taxon>Eukaryota</taxon>
        <taxon>Viridiplantae</taxon>
        <taxon>Streptophyta</taxon>
        <taxon>Embryophyta</taxon>
        <taxon>Tracheophyta</taxon>
        <taxon>Spermatophyta</taxon>
        <taxon>Magnoliopsida</taxon>
        <taxon>eudicotyledons</taxon>
        <taxon>Gunneridae</taxon>
        <taxon>Pentapetalae</taxon>
        <taxon>rosids</taxon>
        <taxon>malvids</taxon>
        <taxon>Malvales</taxon>
        <taxon>Dipterocarpaceae</taxon>
        <taxon>Rubroshorea</taxon>
    </lineage>
</organism>
<dbReference type="CDD" id="cd16664">
    <property type="entry name" value="RING-Ubox_PUB"/>
    <property type="match status" value="1"/>
</dbReference>
<evidence type="ECO:0000259" key="5">
    <source>
        <dbReference type="PROSITE" id="PS51698"/>
    </source>
</evidence>
<dbReference type="EMBL" id="BPVZ01000008">
    <property type="protein sequence ID" value="GKU94497.1"/>
    <property type="molecule type" value="Genomic_DNA"/>
</dbReference>
<dbReference type="SUPFAM" id="SSF57850">
    <property type="entry name" value="RING/U-box"/>
    <property type="match status" value="1"/>
</dbReference>
<sequence>MGTVPEGVENLPYPRTFKVHRKMCTELMRLVDKIVSIFPEIESARPRCSTGLQALCSLNNGIDKAKLLLQYCSESSKLYLAVTGNAIVSRCQRARNILDQSLCEIQNMVPITLAVEIAQIVDDLRAAVFILDPSEEEAGKVVLELLQPSATESDSIENAEKKAIQLAALRLRITSSKDMLVERRSIKKLLDKVSDSDPKKKKILKYLCYLLMKHGNLILEEQTENASDQQEGPSALNNHSDNSLYDQSVEAGADVERGQYETQTDMLSRAIPPEEFKCPLSSRLMYDPVVIASGQTFERMWIQKWFDEGNDTCPKTKIKLAHQSFTPNAAMRDLISKWCKQCEITIPDPNVRSVADHSLETSSTSIASFAGYMNDLHIPADISNISLGSLDISSTSDYSHAKIVNGLCLKSEQMSYDLCRYQSSTSVTETVLESLSKLDELHWEEQCKVVGDMKDHLEHNNHVFQSSESSLESLLKFLRSANHSHDTRAQRAGFELLLVLISKNR</sequence>
<evidence type="ECO:0000313" key="7">
    <source>
        <dbReference type="Proteomes" id="UP001054252"/>
    </source>
</evidence>
<dbReference type="PROSITE" id="PS51698">
    <property type="entry name" value="U_BOX"/>
    <property type="match status" value="1"/>
</dbReference>
<feature type="domain" description="U-box" evidence="5">
    <location>
        <begin position="271"/>
        <end position="345"/>
    </location>
</feature>
<protein>
    <recommendedName>
        <fullName evidence="5">U-box domain-containing protein</fullName>
    </recommendedName>
</protein>
<evidence type="ECO:0000256" key="2">
    <source>
        <dbReference type="ARBA" id="ARBA00022679"/>
    </source>
</evidence>
<proteinExistence type="predicted"/>
<keyword evidence="3" id="KW-0833">Ubl conjugation pathway</keyword>
<dbReference type="Proteomes" id="UP001054252">
    <property type="component" value="Unassembled WGS sequence"/>
</dbReference>
<comment type="caution">
    <text evidence="6">The sequence shown here is derived from an EMBL/GenBank/DDBJ whole genome shotgun (WGS) entry which is preliminary data.</text>
</comment>
<keyword evidence="7" id="KW-1185">Reference proteome</keyword>
<dbReference type="GO" id="GO:0016567">
    <property type="term" value="P:protein ubiquitination"/>
    <property type="evidence" value="ECO:0007669"/>
    <property type="project" value="InterPro"/>
</dbReference>
<dbReference type="InterPro" id="IPR045210">
    <property type="entry name" value="RING-Ubox_PUB"/>
</dbReference>
<accession>A0AAV5I6D5</accession>
<dbReference type="SMART" id="SM00504">
    <property type="entry name" value="Ubox"/>
    <property type="match status" value="1"/>
</dbReference>
<dbReference type="AlphaFoldDB" id="A0AAV5I6D5"/>
<keyword evidence="2" id="KW-0808">Transferase</keyword>
<dbReference type="GO" id="GO:0004842">
    <property type="term" value="F:ubiquitin-protein transferase activity"/>
    <property type="evidence" value="ECO:0007669"/>
    <property type="project" value="InterPro"/>
</dbReference>
<feature type="compositionally biased region" description="Polar residues" evidence="4">
    <location>
        <begin position="224"/>
        <end position="242"/>
    </location>
</feature>
<reference evidence="6 7" key="1">
    <citation type="journal article" date="2021" name="Commun. Biol.">
        <title>The genome of Shorea leprosula (Dipterocarpaceae) highlights the ecological relevance of drought in aseasonal tropical rainforests.</title>
        <authorList>
            <person name="Ng K.K.S."/>
            <person name="Kobayashi M.J."/>
            <person name="Fawcett J.A."/>
            <person name="Hatakeyama M."/>
            <person name="Paape T."/>
            <person name="Ng C.H."/>
            <person name="Ang C.C."/>
            <person name="Tnah L.H."/>
            <person name="Lee C.T."/>
            <person name="Nishiyama T."/>
            <person name="Sese J."/>
            <person name="O'Brien M.J."/>
            <person name="Copetti D."/>
            <person name="Mohd Noor M.I."/>
            <person name="Ong R.C."/>
            <person name="Putra M."/>
            <person name="Sireger I.Z."/>
            <person name="Indrioko S."/>
            <person name="Kosugi Y."/>
            <person name="Izuno A."/>
            <person name="Isagi Y."/>
            <person name="Lee S.L."/>
            <person name="Shimizu K.K."/>
        </authorList>
    </citation>
    <scope>NUCLEOTIDE SEQUENCE [LARGE SCALE GENOMIC DNA]</scope>
    <source>
        <strain evidence="6">214</strain>
    </source>
</reference>
<dbReference type="InterPro" id="IPR013083">
    <property type="entry name" value="Znf_RING/FYVE/PHD"/>
</dbReference>
<evidence type="ECO:0000256" key="3">
    <source>
        <dbReference type="ARBA" id="ARBA00022786"/>
    </source>
</evidence>